<feature type="transmembrane region" description="Helical" evidence="7">
    <location>
        <begin position="448"/>
        <end position="471"/>
    </location>
</feature>
<protein>
    <submittedName>
        <fullName evidence="8">Oligosaccharide flippase family protein</fullName>
    </submittedName>
</protein>
<keyword evidence="3" id="KW-1003">Cell membrane</keyword>
<dbReference type="PANTHER" id="PTHR30250:SF10">
    <property type="entry name" value="LIPOPOLYSACCHARIDE BIOSYNTHESIS PROTEIN WZXC"/>
    <property type="match status" value="1"/>
</dbReference>
<dbReference type="PANTHER" id="PTHR30250">
    <property type="entry name" value="PST FAMILY PREDICTED COLANIC ACID TRANSPORTER"/>
    <property type="match status" value="1"/>
</dbReference>
<dbReference type="Proteomes" id="UP001237592">
    <property type="component" value="Unassembled WGS sequence"/>
</dbReference>
<dbReference type="RefSeq" id="WP_230522485.1">
    <property type="nucleotide sequence ID" value="NZ_JAVFKP010000004.1"/>
</dbReference>
<dbReference type="Pfam" id="PF13440">
    <property type="entry name" value="Polysacc_synt_3"/>
    <property type="match status" value="1"/>
</dbReference>
<dbReference type="InterPro" id="IPR050833">
    <property type="entry name" value="Poly_Biosynth_Transport"/>
</dbReference>
<evidence type="ECO:0000256" key="5">
    <source>
        <dbReference type="ARBA" id="ARBA00022989"/>
    </source>
</evidence>
<accession>A0ABU0XXR5</accession>
<feature type="transmembrane region" description="Helical" evidence="7">
    <location>
        <begin position="320"/>
        <end position="345"/>
    </location>
</feature>
<dbReference type="EMBL" id="JAVFKP010000004">
    <property type="protein sequence ID" value="MDQ4627684.1"/>
    <property type="molecule type" value="Genomic_DNA"/>
</dbReference>
<feature type="transmembrane region" description="Helical" evidence="7">
    <location>
        <begin position="352"/>
        <end position="369"/>
    </location>
</feature>
<feature type="transmembrane region" description="Helical" evidence="7">
    <location>
        <begin position="281"/>
        <end position="300"/>
    </location>
</feature>
<feature type="transmembrane region" description="Helical" evidence="7">
    <location>
        <begin position="142"/>
        <end position="164"/>
    </location>
</feature>
<comment type="subcellular location">
    <subcellularLocation>
        <location evidence="1">Cell membrane</location>
        <topology evidence="1">Multi-pass membrane protein</topology>
    </subcellularLocation>
</comment>
<gene>
    <name evidence="8" type="ORF">RB624_17475</name>
</gene>
<keyword evidence="9" id="KW-1185">Reference proteome</keyword>
<name>A0ABU0XXR5_9BURK</name>
<proteinExistence type="inferred from homology"/>
<feature type="transmembrane region" description="Helical" evidence="7">
    <location>
        <begin position="412"/>
        <end position="432"/>
    </location>
</feature>
<evidence type="ECO:0000256" key="4">
    <source>
        <dbReference type="ARBA" id="ARBA00022692"/>
    </source>
</evidence>
<evidence type="ECO:0000256" key="6">
    <source>
        <dbReference type="ARBA" id="ARBA00023136"/>
    </source>
</evidence>
<evidence type="ECO:0000256" key="7">
    <source>
        <dbReference type="SAM" id="Phobius"/>
    </source>
</evidence>
<evidence type="ECO:0000313" key="8">
    <source>
        <dbReference type="EMBL" id="MDQ4627684.1"/>
    </source>
</evidence>
<keyword evidence="5 7" id="KW-1133">Transmembrane helix</keyword>
<keyword evidence="6 7" id="KW-0472">Membrane</keyword>
<feature type="transmembrane region" description="Helical" evidence="7">
    <location>
        <begin position="170"/>
        <end position="190"/>
    </location>
</feature>
<keyword evidence="4 7" id="KW-0812">Transmembrane</keyword>
<evidence type="ECO:0000256" key="1">
    <source>
        <dbReference type="ARBA" id="ARBA00004651"/>
    </source>
</evidence>
<reference evidence="8 9" key="1">
    <citation type="submission" date="2023-08" db="EMBL/GenBank/DDBJ databases">
        <title>Draft genome sequence of Janthinobacterium lividum.</title>
        <authorList>
            <person name="Chun B.H."/>
            <person name="Lee Y."/>
        </authorList>
    </citation>
    <scope>NUCLEOTIDE SEQUENCE [LARGE SCALE GENOMIC DNA]</scope>
    <source>
        <strain evidence="8 9">AMJK</strain>
    </source>
</reference>
<organism evidence="8 9">
    <name type="scientific">Janthinobacterium lividum</name>
    <dbReference type="NCBI Taxonomy" id="29581"/>
    <lineage>
        <taxon>Bacteria</taxon>
        <taxon>Pseudomonadati</taxon>
        <taxon>Pseudomonadota</taxon>
        <taxon>Betaproteobacteria</taxon>
        <taxon>Burkholderiales</taxon>
        <taxon>Oxalobacteraceae</taxon>
        <taxon>Janthinobacterium</taxon>
    </lineage>
</organism>
<feature type="transmembrane region" description="Helical" evidence="7">
    <location>
        <begin position="79"/>
        <end position="101"/>
    </location>
</feature>
<evidence type="ECO:0000256" key="2">
    <source>
        <dbReference type="ARBA" id="ARBA00007430"/>
    </source>
</evidence>
<sequence>MTLAAKTLGAVKSNYAGTLIRVLAQFGAQVVIMRELGPELVGTFGYALLVFGVLALVIDQGFGWALMQGDFSEEELRVVLSRLMLGSVFGMLFVFGMSYPLAIWLDNPLAGTLFRYSAPSYLVIAVYGISQARLRAELRFREIQYATTGAYLIAYPVVGVGMALAGAGVWALLAAWYAQAILQFALSYYFSPHPLVFGNPFHSCKAAALGRQVAGINVLNWAVDNASGVFTGALGPQALGNFNAASMLSRTPAMQLAQTMQTVLFSTASALAGDLARIRQLYLSALASIAILVVPSYAYALTHADFLVHLVFGEKWLQAASLFAAMTVGMVALAMSTLSGAVLTATGGQGTVLRSQAYCLALMLAGLYFAVHVELVYVGIVISIAYTVRLLLQMRTIAVSARLAGADFGNVLRGPLVLGMLWSLPLVSWLAPGHPGLLAELLELGGKLILSVCVCKLFPSFFFCPALMYVLQRFGPGRRLASALGL</sequence>
<feature type="transmembrane region" description="Helical" evidence="7">
    <location>
        <begin position="113"/>
        <end position="130"/>
    </location>
</feature>
<evidence type="ECO:0000313" key="9">
    <source>
        <dbReference type="Proteomes" id="UP001237592"/>
    </source>
</evidence>
<comment type="similarity">
    <text evidence="2">Belongs to the polysaccharide synthase family.</text>
</comment>
<comment type="caution">
    <text evidence="8">The sequence shown here is derived from an EMBL/GenBank/DDBJ whole genome shotgun (WGS) entry which is preliminary data.</text>
</comment>
<feature type="transmembrane region" description="Helical" evidence="7">
    <location>
        <begin position="44"/>
        <end position="67"/>
    </location>
</feature>
<feature type="transmembrane region" description="Helical" evidence="7">
    <location>
        <begin position="375"/>
        <end position="392"/>
    </location>
</feature>
<evidence type="ECO:0000256" key="3">
    <source>
        <dbReference type="ARBA" id="ARBA00022475"/>
    </source>
</evidence>